<keyword evidence="1" id="KW-1133">Transmembrane helix</keyword>
<keyword evidence="3" id="KW-1185">Reference proteome</keyword>
<feature type="transmembrane region" description="Helical" evidence="1">
    <location>
        <begin position="13"/>
        <end position="31"/>
    </location>
</feature>
<protein>
    <submittedName>
        <fullName evidence="2">Uncharacterized protein</fullName>
    </submittedName>
</protein>
<organism evidence="2 3">
    <name type="scientific">Trichinella nativa</name>
    <dbReference type="NCBI Taxonomy" id="6335"/>
    <lineage>
        <taxon>Eukaryota</taxon>
        <taxon>Metazoa</taxon>
        <taxon>Ecdysozoa</taxon>
        <taxon>Nematoda</taxon>
        <taxon>Enoplea</taxon>
        <taxon>Dorylaimia</taxon>
        <taxon>Trichinellida</taxon>
        <taxon>Trichinellidae</taxon>
        <taxon>Trichinella</taxon>
    </lineage>
</organism>
<evidence type="ECO:0000313" key="3">
    <source>
        <dbReference type="Proteomes" id="UP000054721"/>
    </source>
</evidence>
<name>A0A0V1L8G1_9BILA</name>
<dbReference type="AlphaFoldDB" id="A0A0V1L8G1"/>
<reference evidence="2 3" key="1">
    <citation type="submission" date="2015-05" db="EMBL/GenBank/DDBJ databases">
        <title>Evolution of Trichinella species and genotypes.</title>
        <authorList>
            <person name="Korhonen P.K."/>
            <person name="Edoardo P."/>
            <person name="Giuseppe L.R."/>
            <person name="Gasser R.B."/>
        </authorList>
    </citation>
    <scope>NUCLEOTIDE SEQUENCE [LARGE SCALE GENOMIC DNA]</scope>
    <source>
        <strain evidence="2">ISS10</strain>
    </source>
</reference>
<dbReference type="Proteomes" id="UP000054721">
    <property type="component" value="Unassembled WGS sequence"/>
</dbReference>
<evidence type="ECO:0000256" key="1">
    <source>
        <dbReference type="SAM" id="Phobius"/>
    </source>
</evidence>
<keyword evidence="1" id="KW-0812">Transmembrane</keyword>
<accession>A0A0V1L8G1</accession>
<proteinExistence type="predicted"/>
<sequence>MEDWKIFDFDVDLMLWLVMLAMLLHMAKYLLDYLETFQEKEELIQLLNETHYSMEQVEQIVEHQQSVDNKDYIGEPYIFYDPDKDVFTLQIDFNNLSEDNCIKVCLAVWNALVNIDSDSDDDDSDDDDSEESDEQ</sequence>
<dbReference type="OrthoDB" id="5918732at2759"/>
<gene>
    <name evidence="2" type="ORF">T02_13448</name>
</gene>
<keyword evidence="1" id="KW-0472">Membrane</keyword>
<comment type="caution">
    <text evidence="2">The sequence shown here is derived from an EMBL/GenBank/DDBJ whole genome shotgun (WGS) entry which is preliminary data.</text>
</comment>
<evidence type="ECO:0000313" key="2">
    <source>
        <dbReference type="EMBL" id="KRZ55819.1"/>
    </source>
</evidence>
<dbReference type="EMBL" id="JYDW01000107">
    <property type="protein sequence ID" value="KRZ55819.1"/>
    <property type="molecule type" value="Genomic_DNA"/>
</dbReference>